<comment type="caution">
    <text evidence="6">The sequence shown here is derived from an EMBL/GenBank/DDBJ whole genome shotgun (WGS) entry which is preliminary data.</text>
</comment>
<dbReference type="RefSeq" id="WP_371843377.1">
    <property type="nucleotide sequence ID" value="NZ_JBGMEL010000007.1"/>
</dbReference>
<feature type="transmembrane region" description="Helical" evidence="5">
    <location>
        <begin position="100"/>
        <end position="121"/>
    </location>
</feature>
<evidence type="ECO:0000256" key="2">
    <source>
        <dbReference type="ARBA" id="ARBA00022692"/>
    </source>
</evidence>
<evidence type="ECO:0000256" key="1">
    <source>
        <dbReference type="ARBA" id="ARBA00004370"/>
    </source>
</evidence>
<organism evidence="6 7">
    <name type="scientific">Microbulbifer echini</name>
    <dbReference type="NCBI Taxonomy" id="1529067"/>
    <lineage>
        <taxon>Bacteria</taxon>
        <taxon>Pseudomonadati</taxon>
        <taxon>Pseudomonadota</taxon>
        <taxon>Gammaproteobacteria</taxon>
        <taxon>Cellvibrionales</taxon>
        <taxon>Microbulbiferaceae</taxon>
        <taxon>Microbulbifer</taxon>
    </lineage>
</organism>
<evidence type="ECO:0000256" key="3">
    <source>
        <dbReference type="ARBA" id="ARBA00022989"/>
    </source>
</evidence>
<name>A0ABV4NN46_9GAMM</name>
<keyword evidence="7" id="KW-1185">Reference proteome</keyword>
<evidence type="ECO:0000313" key="7">
    <source>
        <dbReference type="Proteomes" id="UP001569414"/>
    </source>
</evidence>
<dbReference type="SUPFAM" id="SSF161084">
    <property type="entry name" value="MAPEG domain-like"/>
    <property type="match status" value="1"/>
</dbReference>
<reference evidence="6 7" key="1">
    <citation type="submission" date="2024-08" db="EMBL/GenBank/DDBJ databases">
        <authorList>
            <person name="Ishaq N."/>
        </authorList>
    </citation>
    <scope>NUCLEOTIDE SEQUENCE [LARGE SCALE GENOMIC DNA]</scope>
    <source>
        <strain evidence="6 7">JCM 30400</strain>
    </source>
</reference>
<dbReference type="InterPro" id="IPR001129">
    <property type="entry name" value="Membr-assoc_MAPEG"/>
</dbReference>
<keyword evidence="3 5" id="KW-1133">Transmembrane helix</keyword>
<evidence type="ECO:0000256" key="4">
    <source>
        <dbReference type="ARBA" id="ARBA00023136"/>
    </source>
</evidence>
<evidence type="ECO:0000256" key="5">
    <source>
        <dbReference type="SAM" id="Phobius"/>
    </source>
</evidence>
<keyword evidence="2 5" id="KW-0812">Transmembrane</keyword>
<protein>
    <submittedName>
        <fullName evidence="6">MAPEG family protein</fullName>
    </submittedName>
</protein>
<comment type="subcellular location">
    <subcellularLocation>
        <location evidence="1">Membrane</location>
    </subcellularLocation>
</comment>
<evidence type="ECO:0000313" key="6">
    <source>
        <dbReference type="EMBL" id="MFA0790745.1"/>
    </source>
</evidence>
<gene>
    <name evidence="6" type="ORF">ACCI51_09315</name>
</gene>
<accession>A0ABV4NN46</accession>
<proteinExistence type="predicted"/>
<dbReference type="EMBL" id="JBGMEL010000007">
    <property type="protein sequence ID" value="MFA0790745.1"/>
    <property type="molecule type" value="Genomic_DNA"/>
</dbReference>
<dbReference type="Pfam" id="PF01124">
    <property type="entry name" value="MAPEG"/>
    <property type="match status" value="1"/>
</dbReference>
<sequence length="122" mass="13923">MTTTEITRVKFRMYATPEELHERDFSGKDISKSGIQELKRNHNAHRNLTENTCFFIALALPFILTTPSIAATFLWLMGFALCRFGHTISYLIGSTNFRSIFMTLSLLAMYGIASHLTISWII</sequence>
<dbReference type="Gene3D" id="1.20.120.550">
    <property type="entry name" value="Membrane associated eicosanoid/glutathione metabolism-like domain"/>
    <property type="match status" value="1"/>
</dbReference>
<dbReference type="InterPro" id="IPR023352">
    <property type="entry name" value="MAPEG-like_dom_sf"/>
</dbReference>
<keyword evidence="4 5" id="KW-0472">Membrane</keyword>
<feature type="transmembrane region" description="Helical" evidence="5">
    <location>
        <begin position="54"/>
        <end position="79"/>
    </location>
</feature>
<dbReference type="Proteomes" id="UP001569414">
    <property type="component" value="Unassembled WGS sequence"/>
</dbReference>